<comment type="caution">
    <text evidence="1">The sequence shown here is derived from an EMBL/GenBank/DDBJ whole genome shotgun (WGS) entry which is preliminary data.</text>
</comment>
<name>A0A7Z9C5X3_9CAUL</name>
<evidence type="ECO:0000313" key="1">
    <source>
        <dbReference type="EMBL" id="VDC50505.1"/>
    </source>
</evidence>
<protein>
    <submittedName>
        <fullName evidence="1">Uncharacterized protein</fullName>
    </submittedName>
</protein>
<proteinExistence type="predicted"/>
<evidence type="ECO:0000313" key="2">
    <source>
        <dbReference type="Proteomes" id="UP000289220"/>
    </source>
</evidence>
<dbReference type="AlphaFoldDB" id="A0A7Z9C5X3"/>
<accession>A0A7Z9C5X3</accession>
<keyword evidence="2" id="KW-1185">Reference proteome</keyword>
<dbReference type="EMBL" id="UXHF01000003">
    <property type="protein sequence ID" value="VDC50505.1"/>
    <property type="molecule type" value="Genomic_DNA"/>
</dbReference>
<gene>
    <name evidence="1" type="ORF">BREV_BREV_00252</name>
</gene>
<sequence>MAVATCGPSPIAKAVTAKVCKVRGPGQNGTGVFAARVITATPPTEMPFAPE</sequence>
<reference evidence="1 2" key="1">
    <citation type="submission" date="2018-11" db="EMBL/GenBank/DDBJ databases">
        <authorList>
            <person name="Peiro R."/>
            <person name="Begona"/>
            <person name="Cbmso G."/>
            <person name="Lopez M."/>
            <person name="Gonzalez S."/>
            <person name="Sacristan E."/>
            <person name="Castillo E."/>
        </authorList>
    </citation>
    <scope>NUCLEOTIDE SEQUENCE [LARGE SCALE GENOMIC DNA]</scope>
    <source>
        <strain evidence="1">Brev_genome</strain>
    </source>
</reference>
<dbReference type="Proteomes" id="UP000289220">
    <property type="component" value="Unassembled WGS sequence"/>
</dbReference>
<organism evidence="1 2">
    <name type="scientific">Brevundimonas mediterranea</name>
    <dbReference type="NCBI Taxonomy" id="74329"/>
    <lineage>
        <taxon>Bacteria</taxon>
        <taxon>Pseudomonadati</taxon>
        <taxon>Pseudomonadota</taxon>
        <taxon>Alphaproteobacteria</taxon>
        <taxon>Caulobacterales</taxon>
        <taxon>Caulobacteraceae</taxon>
        <taxon>Brevundimonas</taxon>
    </lineage>
</organism>